<dbReference type="OrthoDB" id="7859700at2"/>
<evidence type="ECO:0000313" key="3">
    <source>
        <dbReference type="Proteomes" id="UP000202922"/>
    </source>
</evidence>
<reference evidence="3" key="1">
    <citation type="submission" date="2017-05" db="EMBL/GenBank/DDBJ databases">
        <authorList>
            <person name="Rodrigo-Torres L."/>
            <person name="Arahal R. D."/>
            <person name="Lucena T."/>
        </authorList>
    </citation>
    <scope>NUCLEOTIDE SEQUENCE [LARGE SCALE GENOMIC DNA]</scope>
    <source>
        <strain evidence="3">CECT 8621</strain>
    </source>
</reference>
<dbReference type="InterPro" id="IPR012433">
    <property type="entry name" value="Imm11"/>
</dbReference>
<accession>A0A238JL73</accession>
<dbReference type="AlphaFoldDB" id="A0A238JL73"/>
<dbReference type="EMBL" id="FXYE01000001">
    <property type="protein sequence ID" value="SMX31419.1"/>
    <property type="molecule type" value="Genomic_DNA"/>
</dbReference>
<gene>
    <name evidence="2" type="ORF">COL8621_00437</name>
</gene>
<proteinExistence type="predicted"/>
<keyword evidence="3" id="KW-1185">Reference proteome</keyword>
<dbReference type="Pfam" id="PF07791">
    <property type="entry name" value="Imm11"/>
    <property type="match status" value="1"/>
</dbReference>
<evidence type="ECO:0000259" key="1">
    <source>
        <dbReference type="Pfam" id="PF07791"/>
    </source>
</evidence>
<dbReference type="RefSeq" id="WP_093965691.1">
    <property type="nucleotide sequence ID" value="NZ_FXYE01000001.1"/>
</dbReference>
<feature type="domain" description="Immunity MXAN-0049 protein" evidence="1">
    <location>
        <begin position="43"/>
        <end position="222"/>
    </location>
</feature>
<name>A0A238JL73_9RHOB</name>
<sequence>MAILLDTDWGGPFYDAISFEYCSRKDAEPLERYKQECEQRLRELDFQRFKEKKHPFEMRWVEYPRWADHVPNRIRLTKGVALPDYVHDSGFGMLASETLKGLIEDVEPPGAGFSLFPIDVYLPDNSLYQEQYYVWDVFRKVDAIDPSSKGVKSVGGPVDGHHSWTYTAGGVKRTRETLAVKRDVIAGMAAWNDIRMSNGGCFIADALFNKMQFHALTGFSPRSEWSEV</sequence>
<dbReference type="Proteomes" id="UP000202922">
    <property type="component" value="Unassembled WGS sequence"/>
</dbReference>
<organism evidence="2 3">
    <name type="scientific">Actibacterium lipolyticum</name>
    <dbReference type="NCBI Taxonomy" id="1524263"/>
    <lineage>
        <taxon>Bacteria</taxon>
        <taxon>Pseudomonadati</taxon>
        <taxon>Pseudomonadota</taxon>
        <taxon>Alphaproteobacteria</taxon>
        <taxon>Rhodobacterales</taxon>
        <taxon>Roseobacteraceae</taxon>
        <taxon>Actibacterium</taxon>
    </lineage>
</organism>
<evidence type="ECO:0000313" key="2">
    <source>
        <dbReference type="EMBL" id="SMX31419.1"/>
    </source>
</evidence>
<protein>
    <recommendedName>
        <fullName evidence="1">Immunity MXAN-0049 protein domain-containing protein</fullName>
    </recommendedName>
</protein>